<dbReference type="Proteomes" id="UP000564378">
    <property type="component" value="Unassembled WGS sequence"/>
</dbReference>
<evidence type="ECO:0000256" key="5">
    <source>
        <dbReference type="ARBA" id="ARBA00023014"/>
    </source>
</evidence>
<dbReference type="RefSeq" id="WP_185800519.1">
    <property type="nucleotide sequence ID" value="NZ_JACJVJ010000001.1"/>
</dbReference>
<evidence type="ECO:0000259" key="6">
    <source>
        <dbReference type="Pfam" id="PF04055"/>
    </source>
</evidence>
<dbReference type="SFLD" id="SFLDS00029">
    <property type="entry name" value="Radical_SAM"/>
    <property type="match status" value="1"/>
</dbReference>
<keyword evidence="5" id="KW-0411">Iron-sulfur</keyword>
<keyword evidence="2" id="KW-0949">S-adenosyl-L-methionine</keyword>
<name>A0A842HY89_9SPHN</name>
<evidence type="ECO:0000313" key="9">
    <source>
        <dbReference type="Proteomes" id="UP000564378"/>
    </source>
</evidence>
<protein>
    <submittedName>
        <fullName evidence="8">Radical SAM protein</fullName>
    </submittedName>
</protein>
<evidence type="ECO:0000256" key="2">
    <source>
        <dbReference type="ARBA" id="ARBA00022691"/>
    </source>
</evidence>
<dbReference type="CDD" id="cd21109">
    <property type="entry name" value="SPASM"/>
    <property type="match status" value="1"/>
</dbReference>
<evidence type="ECO:0000256" key="1">
    <source>
        <dbReference type="ARBA" id="ARBA00001966"/>
    </source>
</evidence>
<dbReference type="EMBL" id="JACJVJ010000001">
    <property type="protein sequence ID" value="MBC2777299.1"/>
    <property type="molecule type" value="Genomic_DNA"/>
</dbReference>
<gene>
    <name evidence="8" type="ORF">H6P80_06670</name>
</gene>
<organism evidence="8 9">
    <name type="scientific">Parasphingopyxis marina</name>
    <dbReference type="NCBI Taxonomy" id="2761622"/>
    <lineage>
        <taxon>Bacteria</taxon>
        <taxon>Pseudomonadati</taxon>
        <taxon>Pseudomonadota</taxon>
        <taxon>Alphaproteobacteria</taxon>
        <taxon>Sphingomonadales</taxon>
        <taxon>Sphingomonadaceae</taxon>
        <taxon>Parasphingopyxis</taxon>
    </lineage>
</organism>
<evidence type="ECO:0000256" key="4">
    <source>
        <dbReference type="ARBA" id="ARBA00023004"/>
    </source>
</evidence>
<dbReference type="InterPro" id="IPR058240">
    <property type="entry name" value="rSAM_sf"/>
</dbReference>
<dbReference type="InterPro" id="IPR023867">
    <property type="entry name" value="Sulphatase_maturase_rSAM"/>
</dbReference>
<dbReference type="GO" id="GO:0046872">
    <property type="term" value="F:metal ion binding"/>
    <property type="evidence" value="ECO:0007669"/>
    <property type="project" value="UniProtKB-KW"/>
</dbReference>
<dbReference type="InterPro" id="IPR023885">
    <property type="entry name" value="4Fe4S-binding_SPASM_dom"/>
</dbReference>
<dbReference type="AlphaFoldDB" id="A0A842HY89"/>
<dbReference type="GO" id="GO:0016491">
    <property type="term" value="F:oxidoreductase activity"/>
    <property type="evidence" value="ECO:0007669"/>
    <property type="project" value="InterPro"/>
</dbReference>
<proteinExistence type="predicted"/>
<feature type="domain" description="4Fe4S-binding SPASM" evidence="7">
    <location>
        <begin position="280"/>
        <end position="341"/>
    </location>
</feature>
<dbReference type="Pfam" id="PF13186">
    <property type="entry name" value="SPASM"/>
    <property type="match status" value="1"/>
</dbReference>
<dbReference type="SFLD" id="SFLDG01067">
    <property type="entry name" value="SPASM/twitch_domain_containing"/>
    <property type="match status" value="1"/>
</dbReference>
<keyword evidence="4" id="KW-0408">Iron</keyword>
<dbReference type="Gene3D" id="3.20.20.70">
    <property type="entry name" value="Aldolase class I"/>
    <property type="match status" value="1"/>
</dbReference>
<keyword evidence="9" id="KW-1185">Reference proteome</keyword>
<keyword evidence="3" id="KW-0479">Metal-binding</keyword>
<dbReference type="GO" id="GO:0051536">
    <property type="term" value="F:iron-sulfur cluster binding"/>
    <property type="evidence" value="ECO:0007669"/>
    <property type="project" value="UniProtKB-KW"/>
</dbReference>
<comment type="cofactor">
    <cofactor evidence="1">
        <name>[4Fe-4S] cluster</name>
        <dbReference type="ChEBI" id="CHEBI:49883"/>
    </cofactor>
</comment>
<dbReference type="PANTHER" id="PTHR43273">
    <property type="entry name" value="ANAEROBIC SULFATASE-MATURATING ENZYME HOMOLOG ASLB-RELATED"/>
    <property type="match status" value="1"/>
</dbReference>
<sequence>MTQPAGPPVHASPARTPPVRTLWQVKASTLCNLRCRYCYEWDRLADRRRLPLSGWHRVFQAMADYAEYRFEELGIEAETLMVWHGGEPLLLPVGYIEDVLALQREMLGPGKLRIGRVINGVQTNLYRLNPAFDLMVREGFMFSVSHDATADVRLALGGQDSAGDVEANLRVLAQSGASNGVAVVLGRHNHLRLAEVHDALEATGAGFMRINPMFTPPGTAPGSDLELTPEEAIAALAALMRHRAATGSTFKVEPLGRAERAAARRRAGGTITARNRRSYGETRFVVHPDGALACEAGVIAAEHPLGNVIEQDMADIVRGPAYRAVLDATEAKIARHCDACDYRGACDIRALLEFTYDAPAGPCPIEARLCAVAEELEALAA</sequence>
<dbReference type="SUPFAM" id="SSF102114">
    <property type="entry name" value="Radical SAM enzymes"/>
    <property type="match status" value="1"/>
</dbReference>
<reference evidence="8 9" key="1">
    <citation type="submission" date="2020-08" db="EMBL/GenBank/DDBJ databases">
        <title>Draft genome sequence of Parasphingopyxis sp. GrpM-11.</title>
        <authorList>
            <person name="Oh J."/>
            <person name="Roh D.-H."/>
        </authorList>
    </citation>
    <scope>NUCLEOTIDE SEQUENCE [LARGE SCALE GENOMIC DNA]</scope>
    <source>
        <strain evidence="8 9">GrpM-11</strain>
    </source>
</reference>
<dbReference type="PANTHER" id="PTHR43273:SF2">
    <property type="entry name" value="RADICAL SAM CORE DOMAIN-CONTAINING PROTEIN"/>
    <property type="match status" value="1"/>
</dbReference>
<comment type="caution">
    <text evidence="8">The sequence shown here is derived from an EMBL/GenBank/DDBJ whole genome shotgun (WGS) entry which is preliminary data.</text>
</comment>
<feature type="domain" description="Radical SAM core" evidence="6">
    <location>
        <begin position="28"/>
        <end position="184"/>
    </location>
</feature>
<dbReference type="InterPro" id="IPR013785">
    <property type="entry name" value="Aldolase_TIM"/>
</dbReference>
<dbReference type="CDD" id="cd01335">
    <property type="entry name" value="Radical_SAM"/>
    <property type="match status" value="1"/>
</dbReference>
<evidence type="ECO:0000256" key="3">
    <source>
        <dbReference type="ARBA" id="ARBA00022723"/>
    </source>
</evidence>
<accession>A0A842HY89</accession>
<dbReference type="Pfam" id="PF04055">
    <property type="entry name" value="Radical_SAM"/>
    <property type="match status" value="1"/>
</dbReference>
<evidence type="ECO:0000313" key="8">
    <source>
        <dbReference type="EMBL" id="MBC2777299.1"/>
    </source>
</evidence>
<evidence type="ECO:0000259" key="7">
    <source>
        <dbReference type="Pfam" id="PF13186"/>
    </source>
</evidence>
<dbReference type="InterPro" id="IPR007197">
    <property type="entry name" value="rSAM"/>
</dbReference>